<proteinExistence type="predicted"/>
<name>A0AAP2GHT8_9BACT</name>
<protein>
    <submittedName>
        <fullName evidence="1">Uncharacterized protein</fullName>
    </submittedName>
</protein>
<evidence type="ECO:0000313" key="1">
    <source>
        <dbReference type="EMBL" id="MBT1696414.1"/>
    </source>
</evidence>
<evidence type="ECO:0000313" key="2">
    <source>
        <dbReference type="Proteomes" id="UP001319200"/>
    </source>
</evidence>
<dbReference type="EMBL" id="JAHESF010000004">
    <property type="protein sequence ID" value="MBT1696414.1"/>
    <property type="molecule type" value="Genomic_DNA"/>
</dbReference>
<dbReference type="RefSeq" id="WP_254161696.1">
    <property type="nucleotide sequence ID" value="NZ_JAHESF010000004.1"/>
</dbReference>
<dbReference type="Proteomes" id="UP001319200">
    <property type="component" value="Unassembled WGS sequence"/>
</dbReference>
<comment type="caution">
    <text evidence="1">The sequence shown here is derived from an EMBL/GenBank/DDBJ whole genome shotgun (WGS) entry which is preliminary data.</text>
</comment>
<keyword evidence="2" id="KW-1185">Reference proteome</keyword>
<gene>
    <name evidence="1" type="ORF">KK083_05975</name>
</gene>
<sequence>MTTKLKIERILPVAGQGQYILVRPTVSGQEFTISEKTYLGNVELDKHLDIPGKIKENGDPDVDLYSVKLKNDHEVFRLKEDTIVELVPGNLPCLPPWHFVDSGLNNQLEKEIGRGHVLYGRDVKTIARRQDNDDVLFAVFDADFKYAKVHLTWSQSKLVDNCYPMNRYHGQMCEDRGCYISGPCICSDEYGDCDGEESGGIDLE</sequence>
<accession>A0AAP2GHT8</accession>
<organism evidence="1 2">
    <name type="scientific">Chryseosolibacter histidini</name>
    <dbReference type="NCBI Taxonomy" id="2782349"/>
    <lineage>
        <taxon>Bacteria</taxon>
        <taxon>Pseudomonadati</taxon>
        <taxon>Bacteroidota</taxon>
        <taxon>Cytophagia</taxon>
        <taxon>Cytophagales</taxon>
        <taxon>Chryseotaleaceae</taxon>
        <taxon>Chryseosolibacter</taxon>
    </lineage>
</organism>
<dbReference type="AlphaFoldDB" id="A0AAP2GHT8"/>
<reference evidence="1 2" key="1">
    <citation type="submission" date="2021-05" db="EMBL/GenBank/DDBJ databases">
        <title>A Polyphasic approach of four new species of the genus Ohtaekwangia: Ohtaekwangia histidinii sp. nov., Ohtaekwangia cretensis sp. nov., Ohtaekwangia indiensis sp. nov., Ohtaekwangia reichenbachii sp. nov. from diverse environment.</title>
        <authorList>
            <person name="Octaviana S."/>
        </authorList>
    </citation>
    <scope>NUCLEOTIDE SEQUENCE [LARGE SCALE GENOMIC DNA]</scope>
    <source>
        <strain evidence="1 2">PWU4</strain>
    </source>
</reference>